<dbReference type="OrthoDB" id="9787351at2"/>
<reference evidence="2 3" key="1">
    <citation type="submission" date="2010-12" db="EMBL/GenBank/DDBJ databases">
        <authorList>
            <person name="Muzny D."/>
            <person name="Qin X."/>
            <person name="Deng J."/>
            <person name="Jiang H."/>
            <person name="Liu Y."/>
            <person name="Qu J."/>
            <person name="Song X.-Z."/>
            <person name="Zhang L."/>
            <person name="Thornton R."/>
            <person name="Coyle M."/>
            <person name="Francisco L."/>
            <person name="Jackson L."/>
            <person name="Javaid M."/>
            <person name="Korchina V."/>
            <person name="Kovar C."/>
            <person name="Mata R."/>
            <person name="Mathew T."/>
            <person name="Ngo R."/>
            <person name="Nguyen L."/>
            <person name="Nguyen N."/>
            <person name="Okwuonu G."/>
            <person name="Ongeri F."/>
            <person name="Pham C."/>
            <person name="Simmons D."/>
            <person name="Wilczek-Boney K."/>
            <person name="Hale W."/>
            <person name="Jakkamsetti A."/>
            <person name="Pham P."/>
            <person name="Ruth R."/>
            <person name="San Lucas F."/>
            <person name="Warren J."/>
            <person name="Zhang J."/>
            <person name="Zhao Z."/>
            <person name="Zhou C."/>
            <person name="Zhu D."/>
            <person name="Lee S."/>
            <person name="Bess C."/>
            <person name="Blankenburg K."/>
            <person name="Forbes L."/>
            <person name="Fu Q."/>
            <person name="Gubbala S."/>
            <person name="Hirani K."/>
            <person name="Jayaseelan J.C."/>
            <person name="Lara F."/>
            <person name="Munidasa M."/>
            <person name="Palculict T."/>
            <person name="Patil S."/>
            <person name="Pu L.-L."/>
            <person name="Saada N."/>
            <person name="Tang L."/>
            <person name="Weissenberger G."/>
            <person name="Zhu Y."/>
            <person name="Hemphill L."/>
            <person name="Shang Y."/>
            <person name="Youmans B."/>
            <person name="Ayvaz T."/>
            <person name="Ross M."/>
            <person name="Santibanez J."/>
            <person name="Aqrawi P."/>
            <person name="Gross S."/>
            <person name="Joshi V."/>
            <person name="Fowler G."/>
            <person name="Nazareth L."/>
            <person name="Reid J."/>
            <person name="Worley K."/>
            <person name="Petrosino J."/>
            <person name="Highlander S."/>
            <person name="Gibbs R."/>
        </authorList>
    </citation>
    <scope>NUCLEOTIDE SEQUENCE [LARGE SCALE GENOMIC DNA]</scope>
    <source>
        <strain evidence="2 3">ATCC 23263</strain>
    </source>
</reference>
<sequence>MLKIIWCRRQKTWRSPAKKRKIERQGFKRQEVRGMSDQKTLFVACSMLKDEVMLALRQTGAAPLTRWVAVMHDRPAQMREALQAVIDEADAAGGVQRILLAYGYCGGGTAGLVSRRAELVIPRQPDCIGILAGARPDFDSDFDAWRAHRYFFTRGWLDGEDSIDRQWQRWEARFGKVRADALMRRLYGQFETLTLIDTGAYPPDRSWRRVRALAKRLGNRPERMAGSVAMLSQLMTGPWDAHYLVVPPGQPVDGAAFLELDCGEI</sequence>
<dbReference type="AlphaFoldDB" id="E6MJV7"/>
<evidence type="ECO:0000313" key="3">
    <source>
        <dbReference type="Proteomes" id="UP000004754"/>
    </source>
</evidence>
<gene>
    <name evidence="2" type="ORF">HMP0721_2292</name>
</gene>
<organism evidence="2 3">
    <name type="scientific">Pseudoramibacter alactolyticus ATCC 23263</name>
    <dbReference type="NCBI Taxonomy" id="887929"/>
    <lineage>
        <taxon>Bacteria</taxon>
        <taxon>Bacillati</taxon>
        <taxon>Bacillota</taxon>
        <taxon>Clostridia</taxon>
        <taxon>Eubacteriales</taxon>
        <taxon>Eubacteriaceae</taxon>
        <taxon>Pseudoramibacter</taxon>
    </lineage>
</organism>
<dbReference type="STRING" id="887929.HMP0721_2292"/>
<accession>E6MJV7</accession>
<evidence type="ECO:0000313" key="2">
    <source>
        <dbReference type="EMBL" id="EFV00644.1"/>
    </source>
</evidence>
<feature type="domain" description="DUF1638" evidence="1">
    <location>
        <begin position="71"/>
        <end position="234"/>
    </location>
</feature>
<evidence type="ECO:0000259" key="1">
    <source>
        <dbReference type="Pfam" id="PF07796"/>
    </source>
</evidence>
<dbReference type="HOGENOM" id="CLU_098957_0_0_9"/>
<dbReference type="InterPro" id="IPR012437">
    <property type="entry name" value="DUF1638"/>
</dbReference>
<comment type="caution">
    <text evidence="2">The sequence shown here is derived from an EMBL/GenBank/DDBJ whole genome shotgun (WGS) entry which is preliminary data.</text>
</comment>
<dbReference type="eggNOG" id="COG0145">
    <property type="taxonomic scope" value="Bacteria"/>
</dbReference>
<dbReference type="Proteomes" id="UP000004754">
    <property type="component" value="Unassembled WGS sequence"/>
</dbReference>
<dbReference type="Pfam" id="PF07796">
    <property type="entry name" value="DUF1638"/>
    <property type="match status" value="1"/>
</dbReference>
<keyword evidence="3" id="KW-1185">Reference proteome</keyword>
<name>E6MJV7_9FIRM</name>
<protein>
    <recommendedName>
        <fullName evidence="1">DUF1638 domain-containing protein</fullName>
    </recommendedName>
</protein>
<dbReference type="EMBL" id="AEQN01000032">
    <property type="protein sequence ID" value="EFV00644.1"/>
    <property type="molecule type" value="Genomic_DNA"/>
</dbReference>
<proteinExistence type="predicted"/>